<accession>A0A315ZTT8</accession>
<reference evidence="2 3" key="1">
    <citation type="submission" date="2018-03" db="EMBL/GenBank/DDBJ databases">
        <title>Genomic Encyclopedia of Archaeal and Bacterial Type Strains, Phase II (KMG-II): from individual species to whole genera.</title>
        <authorList>
            <person name="Goeker M."/>
        </authorList>
    </citation>
    <scope>NUCLEOTIDE SEQUENCE [LARGE SCALE GENOMIC DNA]</scope>
    <source>
        <strain evidence="2 3">DSM 44889</strain>
    </source>
</reference>
<gene>
    <name evidence="2" type="ORF">BXY45_13145</name>
</gene>
<dbReference type="EMBL" id="QGDQ01000031">
    <property type="protein sequence ID" value="PWJ48320.1"/>
    <property type="molecule type" value="Genomic_DNA"/>
</dbReference>
<dbReference type="SUPFAM" id="SSF54909">
    <property type="entry name" value="Dimeric alpha+beta barrel"/>
    <property type="match status" value="1"/>
</dbReference>
<proteinExistence type="predicted"/>
<dbReference type="Proteomes" id="UP000245469">
    <property type="component" value="Unassembled WGS sequence"/>
</dbReference>
<keyword evidence="2" id="KW-0560">Oxidoreductase</keyword>
<dbReference type="OrthoDB" id="5193070at2"/>
<protein>
    <submittedName>
        <fullName evidence="2">Quinol monooxygenase YgiN</fullName>
    </submittedName>
</protein>
<keyword evidence="2" id="KW-0503">Monooxygenase</keyword>
<dbReference type="Pfam" id="PF03992">
    <property type="entry name" value="ABM"/>
    <property type="match status" value="1"/>
</dbReference>
<dbReference type="InterPro" id="IPR007138">
    <property type="entry name" value="ABM_dom"/>
</dbReference>
<dbReference type="RefSeq" id="WP_109776104.1">
    <property type="nucleotide sequence ID" value="NZ_QGDQ01000031.1"/>
</dbReference>
<sequence>MIIRVSEASVRPDRVEDFMIRLHELVAGFPEAHPGLLRHEVLVDLEDPTRVQYVSWWRDEGSLVRYAGPHWRHEPVTFPDEALLLQAPLTLRHFLADKE</sequence>
<evidence type="ECO:0000259" key="1">
    <source>
        <dbReference type="Pfam" id="PF03992"/>
    </source>
</evidence>
<dbReference type="AlphaFoldDB" id="A0A315ZTT8"/>
<keyword evidence="3" id="KW-1185">Reference proteome</keyword>
<organism evidence="2 3">
    <name type="scientific">Quadrisphaera granulorum</name>
    <dbReference type="NCBI Taxonomy" id="317664"/>
    <lineage>
        <taxon>Bacteria</taxon>
        <taxon>Bacillati</taxon>
        <taxon>Actinomycetota</taxon>
        <taxon>Actinomycetes</taxon>
        <taxon>Kineosporiales</taxon>
        <taxon>Kineosporiaceae</taxon>
        <taxon>Quadrisphaera</taxon>
    </lineage>
</organism>
<evidence type="ECO:0000313" key="3">
    <source>
        <dbReference type="Proteomes" id="UP000245469"/>
    </source>
</evidence>
<dbReference type="InterPro" id="IPR011008">
    <property type="entry name" value="Dimeric_a/b-barrel"/>
</dbReference>
<comment type="caution">
    <text evidence="2">The sequence shown here is derived from an EMBL/GenBank/DDBJ whole genome shotgun (WGS) entry which is preliminary data.</text>
</comment>
<evidence type="ECO:0000313" key="2">
    <source>
        <dbReference type="EMBL" id="PWJ48320.1"/>
    </source>
</evidence>
<dbReference type="GO" id="GO:0004497">
    <property type="term" value="F:monooxygenase activity"/>
    <property type="evidence" value="ECO:0007669"/>
    <property type="project" value="UniProtKB-KW"/>
</dbReference>
<name>A0A315ZTT8_9ACTN</name>
<dbReference type="Gene3D" id="3.30.70.100">
    <property type="match status" value="1"/>
</dbReference>
<feature type="domain" description="ABM" evidence="1">
    <location>
        <begin position="1"/>
        <end position="65"/>
    </location>
</feature>